<organism evidence="5 6">
    <name type="scientific">Salegentibacter salinarum</name>
    <dbReference type="NCBI Taxonomy" id="447422"/>
    <lineage>
        <taxon>Bacteria</taxon>
        <taxon>Pseudomonadati</taxon>
        <taxon>Bacteroidota</taxon>
        <taxon>Flavobacteriia</taxon>
        <taxon>Flavobacteriales</taxon>
        <taxon>Flavobacteriaceae</taxon>
        <taxon>Salegentibacter</taxon>
    </lineage>
</organism>
<gene>
    <name evidence="5" type="ORF">APR41_06940</name>
</gene>
<sequence>MKKLYLLDDAIISPLGFSTKENIQSIREGNSGLKLQQRPEITENPFFAGIIDETLLNQAFSEIGSSEKFTKLEKLIILAVKLILNKNRNLDPTKTALIIATTKGNIDLLNEPGGFPINRLKLSELGKVVANFFGFAQTPIIVSNACISGGLGLAVARRLGNSEKIKNAIVVGADLVSDFVISGFNSFQALSTKACKPFSKDRDGISLGEAAAAIMVSTEKPEISNVISLIGDASANDANHISGPSRTGEGLYKSIQKALKEASISAEEIGFLSAHGTATVYNDEMESMAFQRSALQKSPLHSLKGFYGHTLGASALIESIITKHSMLNNEIFASKNFEELGVSKPLNVIQKNEKKEIRYALKTASGFGGCNLALVFKAEKQ</sequence>
<dbReference type="InterPro" id="IPR020841">
    <property type="entry name" value="PKS_Beta-ketoAc_synthase_dom"/>
</dbReference>
<proteinExistence type="inferred from homology"/>
<dbReference type="InterPro" id="IPR014031">
    <property type="entry name" value="Ketoacyl_synth_C"/>
</dbReference>
<dbReference type="GO" id="GO:0006633">
    <property type="term" value="P:fatty acid biosynthetic process"/>
    <property type="evidence" value="ECO:0007669"/>
    <property type="project" value="TreeGrafter"/>
</dbReference>
<dbReference type="PANTHER" id="PTHR11712:SF336">
    <property type="entry name" value="3-OXOACYL-[ACYL-CARRIER-PROTEIN] SYNTHASE, MITOCHONDRIAL"/>
    <property type="match status" value="1"/>
</dbReference>
<dbReference type="STRING" id="447422.SAMN05660903_01414"/>
<reference evidence="5 6" key="1">
    <citation type="submission" date="2015-10" db="EMBL/GenBank/DDBJ databases">
        <title>Draft genome sequence of Salegentibacter salinarum KCTC 12975.</title>
        <authorList>
            <person name="Lin W."/>
            <person name="Zheng Q."/>
        </authorList>
    </citation>
    <scope>NUCLEOTIDE SEQUENCE [LARGE SCALE GENOMIC DNA]</scope>
    <source>
        <strain evidence="5 6">KCTC 12975</strain>
    </source>
</reference>
<dbReference type="EMBL" id="LKTS01000044">
    <property type="protein sequence ID" value="PKD17239.1"/>
    <property type="molecule type" value="Genomic_DNA"/>
</dbReference>
<feature type="domain" description="Ketosynthase family 3 (KS3)" evidence="4">
    <location>
        <begin position="1"/>
        <end position="378"/>
    </location>
</feature>
<evidence type="ECO:0000259" key="4">
    <source>
        <dbReference type="PROSITE" id="PS52004"/>
    </source>
</evidence>
<dbReference type="InterPro" id="IPR016039">
    <property type="entry name" value="Thiolase-like"/>
</dbReference>
<dbReference type="Pfam" id="PF00109">
    <property type="entry name" value="ketoacyl-synt"/>
    <property type="match status" value="1"/>
</dbReference>
<evidence type="ECO:0000313" key="5">
    <source>
        <dbReference type="EMBL" id="PKD17239.1"/>
    </source>
</evidence>
<dbReference type="Pfam" id="PF02801">
    <property type="entry name" value="Ketoacyl-synt_C"/>
    <property type="match status" value="1"/>
</dbReference>
<dbReference type="PROSITE" id="PS52004">
    <property type="entry name" value="KS3_2"/>
    <property type="match status" value="1"/>
</dbReference>
<dbReference type="InterPro" id="IPR000794">
    <property type="entry name" value="Beta-ketoacyl_synthase"/>
</dbReference>
<dbReference type="InterPro" id="IPR014030">
    <property type="entry name" value="Ketoacyl_synth_N"/>
</dbReference>
<comment type="caution">
    <text evidence="5">The sequence shown here is derived from an EMBL/GenBank/DDBJ whole genome shotgun (WGS) entry which is preliminary data.</text>
</comment>
<comment type="similarity">
    <text evidence="1 3">Belongs to the thiolase-like superfamily. Beta-ketoacyl-ACP synthases family.</text>
</comment>
<evidence type="ECO:0000313" key="6">
    <source>
        <dbReference type="Proteomes" id="UP000232673"/>
    </source>
</evidence>
<dbReference type="Proteomes" id="UP000232673">
    <property type="component" value="Unassembled WGS sequence"/>
</dbReference>
<protein>
    <submittedName>
        <fullName evidence="5">Beta-ketoacyl synthase</fullName>
    </submittedName>
</protein>
<accession>A0A2N0TR78</accession>
<dbReference type="OrthoDB" id="9808669at2"/>
<keyword evidence="6" id="KW-1185">Reference proteome</keyword>
<dbReference type="GO" id="GO:0004315">
    <property type="term" value="F:3-oxoacyl-[acyl-carrier-protein] synthase activity"/>
    <property type="evidence" value="ECO:0007669"/>
    <property type="project" value="TreeGrafter"/>
</dbReference>
<evidence type="ECO:0000256" key="2">
    <source>
        <dbReference type="ARBA" id="ARBA00022679"/>
    </source>
</evidence>
<name>A0A2N0TR78_9FLAO</name>
<evidence type="ECO:0000256" key="1">
    <source>
        <dbReference type="ARBA" id="ARBA00008467"/>
    </source>
</evidence>
<evidence type="ECO:0000256" key="3">
    <source>
        <dbReference type="RuleBase" id="RU003694"/>
    </source>
</evidence>
<dbReference type="Gene3D" id="3.40.47.10">
    <property type="match status" value="1"/>
</dbReference>
<dbReference type="AlphaFoldDB" id="A0A2N0TR78"/>
<dbReference type="PANTHER" id="PTHR11712">
    <property type="entry name" value="POLYKETIDE SYNTHASE-RELATED"/>
    <property type="match status" value="1"/>
</dbReference>
<keyword evidence="2 3" id="KW-0808">Transferase</keyword>
<dbReference type="RefSeq" id="WP_079712594.1">
    <property type="nucleotide sequence ID" value="NZ_FUZC01000004.1"/>
</dbReference>
<dbReference type="SUPFAM" id="SSF53901">
    <property type="entry name" value="Thiolase-like"/>
    <property type="match status" value="2"/>
</dbReference>